<keyword evidence="7" id="KW-1185">Reference proteome</keyword>
<dbReference type="Proteomes" id="UP000275394">
    <property type="component" value="Unassembled WGS sequence"/>
</dbReference>
<dbReference type="GO" id="GO:0016020">
    <property type="term" value="C:membrane"/>
    <property type="evidence" value="ECO:0007669"/>
    <property type="project" value="UniProtKB-SubCell"/>
</dbReference>
<dbReference type="Pfam" id="PF01758">
    <property type="entry name" value="SBF"/>
    <property type="match status" value="1"/>
</dbReference>
<evidence type="ECO:0000256" key="3">
    <source>
        <dbReference type="ARBA" id="ARBA00022989"/>
    </source>
</evidence>
<dbReference type="InterPro" id="IPR004710">
    <property type="entry name" value="Bilac:Na_transpt"/>
</dbReference>
<accession>A0A3N2DJL9</accession>
<feature type="transmembrane region" description="Helical" evidence="5">
    <location>
        <begin position="254"/>
        <end position="276"/>
    </location>
</feature>
<keyword evidence="3 5" id="KW-1133">Transmembrane helix</keyword>
<name>A0A3N2DJL9_9GAMM</name>
<dbReference type="PANTHER" id="PTHR10361">
    <property type="entry name" value="SODIUM-BILE ACID COTRANSPORTER"/>
    <property type="match status" value="1"/>
</dbReference>
<keyword evidence="4 5" id="KW-0472">Membrane</keyword>
<feature type="transmembrane region" description="Helical" evidence="5">
    <location>
        <begin position="6"/>
        <end position="23"/>
    </location>
</feature>
<comment type="subcellular location">
    <subcellularLocation>
        <location evidence="1">Membrane</location>
        <topology evidence="1">Multi-pass membrane protein</topology>
    </subcellularLocation>
</comment>
<dbReference type="InterPro" id="IPR002657">
    <property type="entry name" value="BilAc:Na_symport/Acr3"/>
</dbReference>
<proteinExistence type="predicted"/>
<feature type="transmembrane region" description="Helical" evidence="5">
    <location>
        <begin position="195"/>
        <end position="215"/>
    </location>
</feature>
<organism evidence="6 7">
    <name type="scientific">Sinobacterium caligoides</name>
    <dbReference type="NCBI Taxonomy" id="933926"/>
    <lineage>
        <taxon>Bacteria</taxon>
        <taxon>Pseudomonadati</taxon>
        <taxon>Pseudomonadota</taxon>
        <taxon>Gammaproteobacteria</taxon>
        <taxon>Cellvibrionales</taxon>
        <taxon>Spongiibacteraceae</taxon>
        <taxon>Sinobacterium</taxon>
    </lineage>
</organism>
<feature type="transmembrane region" description="Helical" evidence="5">
    <location>
        <begin position="35"/>
        <end position="58"/>
    </location>
</feature>
<keyword evidence="2 5" id="KW-0812">Transmembrane</keyword>
<dbReference type="AlphaFoldDB" id="A0A3N2DJL9"/>
<gene>
    <name evidence="6" type="ORF">EDC56_2628</name>
</gene>
<dbReference type="InterPro" id="IPR038770">
    <property type="entry name" value="Na+/solute_symporter_sf"/>
</dbReference>
<dbReference type="OrthoDB" id="9806785at2"/>
<feature type="transmembrane region" description="Helical" evidence="5">
    <location>
        <begin position="129"/>
        <end position="153"/>
    </location>
</feature>
<comment type="caution">
    <text evidence="6">The sequence shown here is derived from an EMBL/GenBank/DDBJ whole genome shotgun (WGS) entry which is preliminary data.</text>
</comment>
<feature type="transmembrane region" description="Helical" evidence="5">
    <location>
        <begin position="64"/>
        <end position="83"/>
    </location>
</feature>
<evidence type="ECO:0000256" key="1">
    <source>
        <dbReference type="ARBA" id="ARBA00004141"/>
    </source>
</evidence>
<evidence type="ECO:0000313" key="6">
    <source>
        <dbReference type="EMBL" id="ROR99993.1"/>
    </source>
</evidence>
<dbReference type="EMBL" id="RKHR01000005">
    <property type="protein sequence ID" value="ROR99993.1"/>
    <property type="molecule type" value="Genomic_DNA"/>
</dbReference>
<evidence type="ECO:0000256" key="5">
    <source>
        <dbReference type="SAM" id="Phobius"/>
    </source>
</evidence>
<sequence>MLLKLMPFCLGSIMFAMGLGLQRNDFTRLIRQPRVVSGLLAGQILGLPLLAIAIILILKLPAMLALGLLLIALCPGGVTSNLFCQLSRGDTALSVSLTALSSLIGVFSLPILLQFGFSAFSMGDTKFELSLWLTIKQLITITLLPMIIGMTLSTYHPWFHQQGQILASRCSSLFFAIIVLLLWHQQWPSIQTGALSIGSAVIMLNIGAIGLALLLNKAINLKGRQAITSYYEIGLQNAALAFFVAFNILHEPQLATATTVYSVVMTISAAILLTLLRLSNKKAPTDGETSTQAVK</sequence>
<evidence type="ECO:0000256" key="2">
    <source>
        <dbReference type="ARBA" id="ARBA00022692"/>
    </source>
</evidence>
<feature type="transmembrane region" description="Helical" evidence="5">
    <location>
        <begin position="165"/>
        <end position="183"/>
    </location>
</feature>
<protein>
    <submittedName>
        <fullName evidence="6">BASS family bile acid:Na+ symporter</fullName>
    </submittedName>
</protein>
<dbReference type="Gene3D" id="1.20.1530.20">
    <property type="match status" value="1"/>
</dbReference>
<feature type="transmembrane region" description="Helical" evidence="5">
    <location>
        <begin position="227"/>
        <end position="248"/>
    </location>
</feature>
<dbReference type="RefSeq" id="WP_123712992.1">
    <property type="nucleotide sequence ID" value="NZ_RKHR01000005.1"/>
</dbReference>
<dbReference type="PANTHER" id="PTHR10361:SF24">
    <property type="entry name" value="P3 PROTEIN"/>
    <property type="match status" value="1"/>
</dbReference>
<evidence type="ECO:0000256" key="4">
    <source>
        <dbReference type="ARBA" id="ARBA00023136"/>
    </source>
</evidence>
<evidence type="ECO:0000313" key="7">
    <source>
        <dbReference type="Proteomes" id="UP000275394"/>
    </source>
</evidence>
<reference evidence="6 7" key="1">
    <citation type="submission" date="2018-11" db="EMBL/GenBank/DDBJ databases">
        <title>Genomic Encyclopedia of Type Strains, Phase IV (KMG-IV): sequencing the most valuable type-strain genomes for metagenomic binning, comparative biology and taxonomic classification.</title>
        <authorList>
            <person name="Goeker M."/>
        </authorList>
    </citation>
    <scope>NUCLEOTIDE SEQUENCE [LARGE SCALE GENOMIC DNA]</scope>
    <source>
        <strain evidence="6 7">DSM 100316</strain>
    </source>
</reference>
<feature type="transmembrane region" description="Helical" evidence="5">
    <location>
        <begin position="95"/>
        <end position="117"/>
    </location>
</feature>